<feature type="region of interest" description="Disordered" evidence="1">
    <location>
        <begin position="1"/>
        <end position="23"/>
    </location>
</feature>
<organism evidence="2 3">
    <name type="scientific">Adiantum capillus-veneris</name>
    <name type="common">Maidenhair fern</name>
    <dbReference type="NCBI Taxonomy" id="13818"/>
    <lineage>
        <taxon>Eukaryota</taxon>
        <taxon>Viridiplantae</taxon>
        <taxon>Streptophyta</taxon>
        <taxon>Embryophyta</taxon>
        <taxon>Tracheophyta</taxon>
        <taxon>Polypodiopsida</taxon>
        <taxon>Polypodiidae</taxon>
        <taxon>Polypodiales</taxon>
        <taxon>Pteridineae</taxon>
        <taxon>Pteridaceae</taxon>
        <taxon>Vittarioideae</taxon>
        <taxon>Adiantum</taxon>
    </lineage>
</organism>
<protein>
    <submittedName>
        <fullName evidence="2">Uncharacterized protein</fullName>
    </submittedName>
</protein>
<reference evidence="2" key="1">
    <citation type="submission" date="2021-01" db="EMBL/GenBank/DDBJ databases">
        <title>Adiantum capillus-veneris genome.</title>
        <authorList>
            <person name="Fang Y."/>
            <person name="Liao Q."/>
        </authorList>
    </citation>
    <scope>NUCLEOTIDE SEQUENCE</scope>
    <source>
        <strain evidence="2">H3</strain>
        <tissue evidence="2">Leaf</tissue>
    </source>
</reference>
<dbReference type="OrthoDB" id="1915989at2759"/>
<evidence type="ECO:0000256" key="1">
    <source>
        <dbReference type="SAM" id="MobiDB-lite"/>
    </source>
</evidence>
<dbReference type="EMBL" id="JABFUD020000003">
    <property type="protein sequence ID" value="KAI5081919.1"/>
    <property type="molecule type" value="Genomic_DNA"/>
</dbReference>
<keyword evidence="3" id="KW-1185">Reference proteome</keyword>
<dbReference type="AlphaFoldDB" id="A0A9D4V9D3"/>
<gene>
    <name evidence="2" type="ORF">GOP47_0001662</name>
</gene>
<comment type="caution">
    <text evidence="2">The sequence shown here is derived from an EMBL/GenBank/DDBJ whole genome shotgun (WGS) entry which is preliminary data.</text>
</comment>
<name>A0A9D4V9D3_ADICA</name>
<dbReference type="Proteomes" id="UP000886520">
    <property type="component" value="Chromosome 2"/>
</dbReference>
<evidence type="ECO:0000313" key="3">
    <source>
        <dbReference type="Proteomes" id="UP000886520"/>
    </source>
</evidence>
<dbReference type="PANTHER" id="PTHR35696:SF1">
    <property type="entry name" value="ELECTRON CARRIER_IRON ION-BINDING PROTEIN"/>
    <property type="match status" value="1"/>
</dbReference>
<sequence length="386" mass="42985">MELSSALPSQGNEAPAKPVSMRGRKKHKCSVCGNSAKSRCPFHSCKGCCVKAKNPCHIHVLKATPAGDAVQGLPEKPAVHPVASTTATQHHHPNDSLRLRTYKSSGIITRKDVTLINHFRFRKLKEYTEGVNESEDLAFDRYLRNIRLLEVIFGGEEAQEHQGPPSSKGNWMVECASESEKFTNGGVNASSVAAGLQVRLHSNSQRKEAQRQKLKRLIDRGLQRLIKGDQGDGMLDNEDIYSIYSDVRRDMKRIKVQTAEGKERLRKMDLFVSITEKVKQVESQEDFNSCLKTFEDNFVSRTIVNASTPEVLQAPHSQELSQPVVGEDDPPKIPLLNSEKEVLKLGTFNEGRVDSCGVLKSWWQVDLIPGKLDSFVDIPTTMLAAL</sequence>
<feature type="compositionally biased region" description="Polar residues" evidence="1">
    <location>
        <begin position="1"/>
        <end position="12"/>
    </location>
</feature>
<accession>A0A9D4V9D3</accession>
<proteinExistence type="predicted"/>
<dbReference type="Pfam" id="PF05142">
    <property type="entry name" value="DUF702"/>
    <property type="match status" value="1"/>
</dbReference>
<evidence type="ECO:0000313" key="2">
    <source>
        <dbReference type="EMBL" id="KAI5081919.1"/>
    </source>
</evidence>
<dbReference type="PANTHER" id="PTHR35696">
    <property type="entry name" value="ELECTRON CARRIER/IRON ION-BINDING PROTEIN"/>
    <property type="match status" value="1"/>
</dbReference>